<protein>
    <submittedName>
        <fullName evidence="2">Serine/threonine-protein kinase pkn5</fullName>
    </submittedName>
</protein>
<sequence length="218" mass="24028">MRTRVRGHPNVVDLVGICGPSSVSEYFAVRLDDLVLKAGAQPLPILTVVSMALDAARGLQALHEAPGGAIVHFDMKPQQLMVDDQGRLKINDLNMCSFTDADADGNTCPYESTASRVGPWRSPENIAGENLNEKLDIYSLAMVFYSMLALHPPYQGVRNASGNIKDGIPPPTDPSWHPGFLDIVRDMWQRDPNARPSARRVVQRLEFLRDHLVTQATS</sequence>
<accession>D8LHZ9</accession>
<dbReference type="Gene3D" id="1.10.510.10">
    <property type="entry name" value="Transferase(Phosphotransferase) domain 1"/>
    <property type="match status" value="1"/>
</dbReference>
<feature type="domain" description="Protein kinase" evidence="1">
    <location>
        <begin position="1"/>
        <end position="208"/>
    </location>
</feature>
<dbReference type="GO" id="GO:0005524">
    <property type="term" value="F:ATP binding"/>
    <property type="evidence" value="ECO:0007669"/>
    <property type="project" value="InterPro"/>
</dbReference>
<dbReference type="Pfam" id="PF00069">
    <property type="entry name" value="Pkinase"/>
    <property type="match status" value="1"/>
</dbReference>
<dbReference type="InterPro" id="IPR000719">
    <property type="entry name" value="Prot_kinase_dom"/>
</dbReference>
<dbReference type="InParanoid" id="D8LHZ9"/>
<dbReference type="EMBL" id="FN649738">
    <property type="protein sequence ID" value="CBN74430.1"/>
    <property type="molecule type" value="Genomic_DNA"/>
</dbReference>
<dbReference type="GO" id="GO:0004672">
    <property type="term" value="F:protein kinase activity"/>
    <property type="evidence" value="ECO:0007669"/>
    <property type="project" value="InterPro"/>
</dbReference>
<dbReference type="EMBL" id="FN648376">
    <property type="protein sequence ID" value="CBN74430.1"/>
    <property type="molecule type" value="Genomic_DNA"/>
</dbReference>
<reference evidence="2 3" key="1">
    <citation type="journal article" date="2010" name="Nature">
        <title>The Ectocarpus genome and the independent evolution of multicellularity in brown algae.</title>
        <authorList>
            <person name="Cock J.M."/>
            <person name="Sterck L."/>
            <person name="Rouze P."/>
            <person name="Scornet D."/>
            <person name="Allen A.E."/>
            <person name="Amoutzias G."/>
            <person name="Anthouard V."/>
            <person name="Artiguenave F."/>
            <person name="Aury J.M."/>
            <person name="Badger J.H."/>
            <person name="Beszteri B."/>
            <person name="Billiau K."/>
            <person name="Bonnet E."/>
            <person name="Bothwell J.H."/>
            <person name="Bowler C."/>
            <person name="Boyen C."/>
            <person name="Brownlee C."/>
            <person name="Carrano C.J."/>
            <person name="Charrier B."/>
            <person name="Cho G.Y."/>
            <person name="Coelho S.M."/>
            <person name="Collen J."/>
            <person name="Corre E."/>
            <person name="Da Silva C."/>
            <person name="Delage L."/>
            <person name="Delaroque N."/>
            <person name="Dittami S.M."/>
            <person name="Doulbeau S."/>
            <person name="Elias M."/>
            <person name="Farnham G."/>
            <person name="Gachon C.M."/>
            <person name="Gschloessl B."/>
            <person name="Heesch S."/>
            <person name="Jabbari K."/>
            <person name="Jubin C."/>
            <person name="Kawai H."/>
            <person name="Kimura K."/>
            <person name="Kloareg B."/>
            <person name="Kupper F.C."/>
            <person name="Lang D."/>
            <person name="Le Bail A."/>
            <person name="Leblanc C."/>
            <person name="Lerouge P."/>
            <person name="Lohr M."/>
            <person name="Lopez P.J."/>
            <person name="Martens C."/>
            <person name="Maumus F."/>
            <person name="Michel G."/>
            <person name="Miranda-Saavedra D."/>
            <person name="Morales J."/>
            <person name="Moreau H."/>
            <person name="Motomura T."/>
            <person name="Nagasato C."/>
            <person name="Napoli C.A."/>
            <person name="Nelson D.R."/>
            <person name="Nyvall-Collen P."/>
            <person name="Peters A.F."/>
            <person name="Pommier C."/>
            <person name="Potin P."/>
            <person name="Poulain J."/>
            <person name="Quesneville H."/>
            <person name="Read B."/>
            <person name="Rensing S.A."/>
            <person name="Ritter A."/>
            <person name="Rousvoal S."/>
            <person name="Samanta M."/>
            <person name="Samson G."/>
            <person name="Schroeder D.C."/>
            <person name="Segurens B."/>
            <person name="Strittmatter M."/>
            <person name="Tonon T."/>
            <person name="Tregear J.W."/>
            <person name="Valentin K."/>
            <person name="von Dassow P."/>
            <person name="Yamagishi T."/>
            <person name="Van de Peer Y."/>
            <person name="Wincker P."/>
        </authorList>
    </citation>
    <scope>NUCLEOTIDE SEQUENCE [LARGE SCALE GENOMIC DNA]</scope>
    <source>
        <strain evidence="3">Ec32 / CCAP1310/4</strain>
    </source>
</reference>
<evidence type="ECO:0000259" key="1">
    <source>
        <dbReference type="PROSITE" id="PS50011"/>
    </source>
</evidence>
<dbReference type="AlphaFoldDB" id="D8LHZ9"/>
<dbReference type="PROSITE" id="PS50011">
    <property type="entry name" value="PROTEIN_KINASE_DOM"/>
    <property type="match status" value="1"/>
</dbReference>
<dbReference type="GO" id="GO:0005737">
    <property type="term" value="C:cytoplasm"/>
    <property type="evidence" value="ECO:0007669"/>
    <property type="project" value="TreeGrafter"/>
</dbReference>
<dbReference type="PANTHER" id="PTHR23257">
    <property type="entry name" value="SERINE-THREONINE PROTEIN KINASE"/>
    <property type="match status" value="1"/>
</dbReference>
<dbReference type="GO" id="GO:0007165">
    <property type="term" value="P:signal transduction"/>
    <property type="evidence" value="ECO:0007669"/>
    <property type="project" value="TreeGrafter"/>
</dbReference>
<keyword evidence="2" id="KW-0808">Transferase</keyword>
<dbReference type="OrthoDB" id="41771at2759"/>
<proteinExistence type="predicted"/>
<dbReference type="SUPFAM" id="SSF56112">
    <property type="entry name" value="Protein kinase-like (PK-like)"/>
    <property type="match status" value="1"/>
</dbReference>
<evidence type="ECO:0000313" key="3">
    <source>
        <dbReference type="Proteomes" id="UP000002630"/>
    </source>
</evidence>
<organism evidence="2 3">
    <name type="scientific">Ectocarpus siliculosus</name>
    <name type="common">Brown alga</name>
    <name type="synonym">Conferva siliculosa</name>
    <dbReference type="NCBI Taxonomy" id="2880"/>
    <lineage>
        <taxon>Eukaryota</taxon>
        <taxon>Sar</taxon>
        <taxon>Stramenopiles</taxon>
        <taxon>Ochrophyta</taxon>
        <taxon>PX clade</taxon>
        <taxon>Phaeophyceae</taxon>
        <taxon>Ectocarpales</taxon>
        <taxon>Ectocarpaceae</taxon>
        <taxon>Ectocarpus</taxon>
    </lineage>
</organism>
<dbReference type="InterPro" id="IPR050167">
    <property type="entry name" value="Ser_Thr_protein_kinase"/>
</dbReference>
<name>D8LHZ9_ECTSI</name>
<dbReference type="InterPro" id="IPR011009">
    <property type="entry name" value="Kinase-like_dom_sf"/>
</dbReference>
<keyword evidence="3" id="KW-1185">Reference proteome</keyword>
<gene>
    <name evidence="2" type="primary">PK</name>
    <name evidence="2" type="ORF">Esi_0020_0163</name>
</gene>
<keyword evidence="2" id="KW-0418">Kinase</keyword>
<dbReference type="Proteomes" id="UP000002630">
    <property type="component" value="Linkage Group LG13"/>
</dbReference>
<dbReference type="STRING" id="2880.D8LHZ9"/>
<evidence type="ECO:0000313" key="2">
    <source>
        <dbReference type="EMBL" id="CBN74430.1"/>
    </source>
</evidence>